<dbReference type="SUPFAM" id="SSF50978">
    <property type="entry name" value="WD40 repeat-like"/>
    <property type="match status" value="1"/>
</dbReference>
<reference evidence="4 5" key="1">
    <citation type="journal article" date="2015" name="Genome Biol. Evol.">
        <title>Phylogenomic analyses indicate that early fungi evolved digesting cell walls of algal ancestors of land plants.</title>
        <authorList>
            <person name="Chang Y."/>
            <person name="Wang S."/>
            <person name="Sekimoto S."/>
            <person name="Aerts A.L."/>
            <person name="Choi C."/>
            <person name="Clum A."/>
            <person name="LaButti K.M."/>
            <person name="Lindquist E.A."/>
            <person name="Yee Ngan C."/>
            <person name="Ohm R.A."/>
            <person name="Salamov A.A."/>
            <person name="Grigoriev I.V."/>
            <person name="Spatafora J.W."/>
            <person name="Berbee M.L."/>
        </authorList>
    </citation>
    <scope>NUCLEOTIDE SEQUENCE [LARGE SCALE GENOMIC DNA]</scope>
    <source>
        <strain evidence="4 5">JEL478</strain>
    </source>
</reference>
<organism evidence="4 5">
    <name type="scientific">Gonapodya prolifera (strain JEL478)</name>
    <name type="common">Monoblepharis prolifera</name>
    <dbReference type="NCBI Taxonomy" id="1344416"/>
    <lineage>
        <taxon>Eukaryota</taxon>
        <taxon>Fungi</taxon>
        <taxon>Fungi incertae sedis</taxon>
        <taxon>Chytridiomycota</taxon>
        <taxon>Chytridiomycota incertae sedis</taxon>
        <taxon>Monoblepharidomycetes</taxon>
        <taxon>Monoblepharidales</taxon>
        <taxon>Gonapodyaceae</taxon>
        <taxon>Gonapodya</taxon>
    </lineage>
</organism>
<dbReference type="PROSITE" id="PS50294">
    <property type="entry name" value="WD_REPEATS_REGION"/>
    <property type="match status" value="1"/>
</dbReference>
<dbReference type="GO" id="GO:1990298">
    <property type="term" value="C:bub1-bub3 complex"/>
    <property type="evidence" value="ECO:0007669"/>
    <property type="project" value="EnsemblFungi"/>
</dbReference>
<sequence>MAQEFELADSPSDGISSVIFSPSDPALLLSASWDKHVRLHDVQSNSLRHKYSHKAAVFDVCFAEPHVAVSGGLDKRVKMVDLNTGQESILGKHDDAVRNVVYDPESKTMISGSWDKTIRQWDFRQPPSRPAGVQKQSDKVLSLDITPNGHKLVVAMANRHVFVYDTRNMDETFQKRESSLKFMTRAVKCMPNGEGYASSSIEGRIAVEFFDPSEEVQKKKYAFKCHRQTVDGVENVYPVHSLAFHPIFGTFASGGGDGIVNVWDGYNKKRIRQYPRYPTCIASLSFSPDGQQLAVASSYTWDELEKDAPTDTIFVRTVAEAEVKPKTQA</sequence>
<feature type="repeat" description="WD" evidence="3">
    <location>
        <begin position="90"/>
        <end position="124"/>
    </location>
</feature>
<dbReference type="GO" id="GO:1990758">
    <property type="term" value="P:mitotic sister chromatid biorientation"/>
    <property type="evidence" value="ECO:0007669"/>
    <property type="project" value="EnsemblFungi"/>
</dbReference>
<gene>
    <name evidence="4" type="ORF">M427DRAFT_52156</name>
</gene>
<dbReference type="PANTHER" id="PTHR10971">
    <property type="entry name" value="MRNA EXPORT FACTOR AND BUB3"/>
    <property type="match status" value="1"/>
</dbReference>
<proteinExistence type="predicted"/>
<dbReference type="AlphaFoldDB" id="A0A139AV32"/>
<dbReference type="OMA" id="WDSTLHI"/>
<dbReference type="InterPro" id="IPR001680">
    <property type="entry name" value="WD40_rpt"/>
</dbReference>
<dbReference type="Proteomes" id="UP000070544">
    <property type="component" value="Unassembled WGS sequence"/>
</dbReference>
<evidence type="ECO:0000256" key="1">
    <source>
        <dbReference type="ARBA" id="ARBA00022574"/>
    </source>
</evidence>
<dbReference type="Pfam" id="PF00400">
    <property type="entry name" value="WD40"/>
    <property type="match status" value="3"/>
</dbReference>
<evidence type="ECO:0000256" key="3">
    <source>
        <dbReference type="PROSITE-ProRule" id="PRU00221"/>
    </source>
</evidence>
<keyword evidence="1 3" id="KW-0853">WD repeat</keyword>
<accession>A0A139AV32</accession>
<feature type="repeat" description="WD" evidence="3">
    <location>
        <begin position="239"/>
        <end position="273"/>
    </location>
</feature>
<name>A0A139AV32_GONPJ</name>
<evidence type="ECO:0000313" key="5">
    <source>
        <dbReference type="Proteomes" id="UP000070544"/>
    </source>
</evidence>
<dbReference type="InterPro" id="IPR036322">
    <property type="entry name" value="WD40_repeat_dom_sf"/>
</dbReference>
<dbReference type="PRINTS" id="PR00320">
    <property type="entry name" value="GPROTEINBRPT"/>
</dbReference>
<dbReference type="InterPro" id="IPR020472">
    <property type="entry name" value="WD40_PAC1"/>
</dbReference>
<dbReference type="OrthoDB" id="10262475at2759"/>
<dbReference type="Gene3D" id="2.130.10.10">
    <property type="entry name" value="YVTN repeat-like/Quinoprotein amine dehydrogenase"/>
    <property type="match status" value="1"/>
</dbReference>
<dbReference type="InterPro" id="IPR015943">
    <property type="entry name" value="WD40/YVTN_repeat-like_dom_sf"/>
</dbReference>
<keyword evidence="5" id="KW-1185">Reference proteome</keyword>
<dbReference type="GO" id="GO:0000776">
    <property type="term" value="C:kinetochore"/>
    <property type="evidence" value="ECO:0007669"/>
    <property type="project" value="EnsemblFungi"/>
</dbReference>
<dbReference type="EMBL" id="KQ965735">
    <property type="protein sequence ID" value="KXS20559.1"/>
    <property type="molecule type" value="Genomic_DNA"/>
</dbReference>
<protein>
    <submittedName>
        <fullName evidence="4">Budding uninhibited by benzimidazoles 3-like protein, isoform CRA_b</fullName>
    </submittedName>
</protein>
<keyword evidence="2" id="KW-0677">Repeat</keyword>
<dbReference type="STRING" id="1344416.A0A139AV32"/>
<dbReference type="GO" id="GO:0140499">
    <property type="term" value="P:negative regulation of mitotic spindle assembly checkpoint signaling"/>
    <property type="evidence" value="ECO:0007669"/>
    <property type="project" value="EnsemblFungi"/>
</dbReference>
<dbReference type="PROSITE" id="PS50082">
    <property type="entry name" value="WD_REPEATS_2"/>
    <property type="match status" value="2"/>
</dbReference>
<dbReference type="GO" id="GO:1990942">
    <property type="term" value="P:mitotic metaphase chromosome recapture"/>
    <property type="evidence" value="ECO:0007669"/>
    <property type="project" value="EnsemblFungi"/>
</dbReference>
<dbReference type="SMART" id="SM00320">
    <property type="entry name" value="WD40"/>
    <property type="match status" value="6"/>
</dbReference>
<evidence type="ECO:0000256" key="2">
    <source>
        <dbReference type="ARBA" id="ARBA00022737"/>
    </source>
</evidence>
<evidence type="ECO:0000313" key="4">
    <source>
        <dbReference type="EMBL" id="KXS20559.1"/>
    </source>
</evidence>